<dbReference type="GO" id="GO:0005743">
    <property type="term" value="C:mitochondrial inner membrane"/>
    <property type="evidence" value="ECO:0007669"/>
    <property type="project" value="UniProtKB-SubCell"/>
</dbReference>
<keyword evidence="11" id="KW-1185">Reference proteome</keyword>
<keyword evidence="7" id="KW-0496">Mitochondrion</keyword>
<evidence type="ECO:0000256" key="7">
    <source>
        <dbReference type="ARBA" id="ARBA00023128"/>
    </source>
</evidence>
<feature type="transmembrane region" description="Helical" evidence="9">
    <location>
        <begin position="126"/>
        <end position="150"/>
    </location>
</feature>
<comment type="similarity">
    <text evidence="2">Belongs to the TMEM186 family.</text>
</comment>
<evidence type="ECO:0000256" key="4">
    <source>
        <dbReference type="ARBA" id="ARBA00022692"/>
    </source>
</evidence>
<dbReference type="Proteomes" id="UP000008143">
    <property type="component" value="Chromosome 9"/>
</dbReference>
<dbReference type="CTD" id="25880"/>
<sequence>MAHVCLISRCIKYLHMGQLAWSSKLLCRTTFFRSSSVSLTSCQGCSYLFLHHRSKAPLPLMNQIYFSSSPPLLAGISNTEKFTMIYKFPGIKYCRAVSRLKLLQTALTAIFLPPMYYYYIQGQVTYLWVVYSTGTALFAGLMLYCLSFYLRRIIGMIYLNTAGTTLKVSHLTFWGKRKDLYIPIDDVKALSETGDHRRETILQFKRYSSSDTLYFTSQFGIILDKEKFIRLFGAIKCIDDLK</sequence>
<dbReference type="AGR" id="Xenbase:XB-GENE-940697"/>
<keyword evidence="6 9" id="KW-1133">Transmembrane helix</keyword>
<protein>
    <recommendedName>
        <fullName evidence="3">Transmembrane protein 186</fullName>
    </recommendedName>
</protein>
<name>A0A6I8QWJ0_XENTR</name>
<dbReference type="OrthoDB" id="6147888at2759"/>
<evidence type="ECO:0000313" key="12">
    <source>
        <dbReference type="RefSeq" id="XP_002939485.2"/>
    </source>
</evidence>
<dbReference type="OMA" id="MTIGDTG"/>
<feature type="transmembrane region" description="Helical" evidence="9">
    <location>
        <begin position="102"/>
        <end position="120"/>
    </location>
</feature>
<accession>A0A6I8QWJ0</accession>
<evidence type="ECO:0000256" key="3">
    <source>
        <dbReference type="ARBA" id="ARBA00014604"/>
    </source>
</evidence>
<evidence type="ECO:0000313" key="11">
    <source>
        <dbReference type="Proteomes" id="UP000008143"/>
    </source>
</evidence>
<proteinExistence type="inferred from homology"/>
<evidence type="ECO:0000256" key="5">
    <source>
        <dbReference type="ARBA" id="ARBA00022792"/>
    </source>
</evidence>
<dbReference type="InterPro" id="IPR026571">
    <property type="entry name" value="Tmem186"/>
</dbReference>
<gene>
    <name evidence="10 12 13" type="primary">tmem186</name>
</gene>
<keyword evidence="8 9" id="KW-0472">Membrane</keyword>
<dbReference type="PANTHER" id="PTHR13603:SF1">
    <property type="entry name" value="TRANSMEMBRANE PROTEIN 186"/>
    <property type="match status" value="1"/>
</dbReference>
<dbReference type="Ensembl" id="ENSXETT00000090921">
    <property type="protein sequence ID" value="ENSXETP00000072699"/>
    <property type="gene ID" value="ENSXETG00000035734"/>
</dbReference>
<evidence type="ECO:0000256" key="1">
    <source>
        <dbReference type="ARBA" id="ARBA00004448"/>
    </source>
</evidence>
<dbReference type="Reactome" id="R-XTR-611105">
    <property type="pathway name" value="Respiratory electron transport"/>
</dbReference>
<comment type="subcellular location">
    <subcellularLocation>
        <location evidence="1">Mitochondrion inner membrane</location>
        <topology evidence="1">Multi-pass membrane protein</topology>
    </subcellularLocation>
</comment>
<evidence type="ECO:0000256" key="9">
    <source>
        <dbReference type="SAM" id="Phobius"/>
    </source>
</evidence>
<dbReference type="PANTHER" id="PTHR13603">
    <property type="entry name" value="TRANSMEMBRANE PROTEIN 186"/>
    <property type="match status" value="1"/>
</dbReference>
<dbReference type="GO" id="GO:0005739">
    <property type="term" value="C:mitochondrion"/>
    <property type="evidence" value="ECO:0000318"/>
    <property type="project" value="GO_Central"/>
</dbReference>
<dbReference type="Reactome" id="R-XTR-6799198">
    <property type="pathway name" value="Complex I biogenesis"/>
</dbReference>
<dbReference type="RefSeq" id="XP_002939485.2">
    <property type="nucleotide sequence ID" value="XM_002939439.5"/>
</dbReference>
<keyword evidence="5" id="KW-0999">Mitochondrion inner membrane</keyword>
<dbReference type="Pfam" id="PF06979">
    <property type="entry name" value="TMEM70"/>
    <property type="match status" value="1"/>
</dbReference>
<reference evidence="10" key="2">
    <citation type="submission" date="2020-05" db="UniProtKB">
        <authorList>
            <consortium name="Ensembl"/>
        </authorList>
    </citation>
    <scope>IDENTIFICATION</scope>
</reference>
<reference evidence="12" key="3">
    <citation type="submission" date="2025-04" db="UniProtKB">
        <authorList>
            <consortium name="RefSeq"/>
        </authorList>
    </citation>
    <scope>IDENTIFICATION</scope>
    <source>
        <strain evidence="12">Nigerian</strain>
        <tissue evidence="12">Liver and blood</tissue>
    </source>
</reference>
<evidence type="ECO:0000313" key="10">
    <source>
        <dbReference type="Ensembl" id="ENSXETP00000072699"/>
    </source>
</evidence>
<dbReference type="InterPro" id="IPR045325">
    <property type="entry name" value="TMEM70/TMEM186/TMEM223"/>
</dbReference>
<dbReference type="Bgee" id="ENSXETG00000035734">
    <property type="expression patterns" value="Expressed in egg cell and 13 other cell types or tissues"/>
</dbReference>
<evidence type="ECO:0000256" key="8">
    <source>
        <dbReference type="ARBA" id="ARBA00023136"/>
    </source>
</evidence>
<evidence type="ECO:0000256" key="6">
    <source>
        <dbReference type="ARBA" id="ARBA00022989"/>
    </source>
</evidence>
<dbReference type="GeneID" id="100497442"/>
<dbReference type="KEGG" id="xtr:100497442"/>
<reference evidence="10" key="1">
    <citation type="journal article" date="2010" name="Science">
        <title>The genome of the Western clawed frog Xenopus tropicalis.</title>
        <authorList>
            <person name="Hellsten U."/>
            <person name="Harland R.M."/>
            <person name="Gilchrist M.J."/>
            <person name="Hendrix D."/>
            <person name="Jurka J."/>
            <person name="Kapitonov V."/>
            <person name="Ovcharenko I."/>
            <person name="Putnam N.H."/>
            <person name="Shu S."/>
            <person name="Taher L."/>
            <person name="Blitz I.L."/>
            <person name="Blumberg B."/>
            <person name="Dichmann D.S."/>
            <person name="Dubchak I."/>
            <person name="Amaya E."/>
            <person name="Detter J.C."/>
            <person name="Fletcher R."/>
            <person name="Gerhard D.S."/>
            <person name="Goodstein D."/>
            <person name="Graves T."/>
            <person name="Grigoriev I.V."/>
            <person name="Grimwood J."/>
            <person name="Kawashima T."/>
            <person name="Lindquist E."/>
            <person name="Lucas S.M."/>
            <person name="Mead P.E."/>
            <person name="Mitros T."/>
            <person name="Ogino H."/>
            <person name="Ohta Y."/>
            <person name="Poliakov A.V."/>
            <person name="Pollet N."/>
            <person name="Robert J."/>
            <person name="Salamov A."/>
            <person name="Sater A.K."/>
            <person name="Schmutz J."/>
            <person name="Terry A."/>
            <person name="Vize P.D."/>
            <person name="Warren W.C."/>
            <person name="Wells D."/>
            <person name="Wills A."/>
            <person name="Wilson R.K."/>
            <person name="Zimmerman L.B."/>
            <person name="Zorn A.M."/>
            <person name="Grainger R."/>
            <person name="Grammer T."/>
            <person name="Khokha M.K."/>
            <person name="Richardson P.M."/>
            <person name="Rokhsar D.S."/>
        </authorList>
    </citation>
    <scope>NUCLEOTIDE SEQUENCE [LARGE SCALE GENOMIC DNA]</scope>
    <source>
        <strain evidence="10">Nigerian</strain>
    </source>
</reference>
<keyword evidence="4 9" id="KW-0812">Transmembrane</keyword>
<dbReference type="Xenbase" id="XB-GENE-940697">
    <property type="gene designation" value="tmem186"/>
</dbReference>
<evidence type="ECO:0000313" key="13">
    <source>
        <dbReference type="Xenbase" id="XB-GENE-940697"/>
    </source>
</evidence>
<dbReference type="AlphaFoldDB" id="A0A6I8QWJ0"/>
<evidence type="ECO:0000256" key="2">
    <source>
        <dbReference type="ARBA" id="ARBA00007020"/>
    </source>
</evidence>
<organism evidence="10">
    <name type="scientific">Xenopus tropicalis</name>
    <name type="common">Western clawed frog</name>
    <name type="synonym">Silurana tropicalis</name>
    <dbReference type="NCBI Taxonomy" id="8364"/>
    <lineage>
        <taxon>Eukaryota</taxon>
        <taxon>Metazoa</taxon>
        <taxon>Chordata</taxon>
        <taxon>Craniata</taxon>
        <taxon>Vertebrata</taxon>
        <taxon>Euteleostomi</taxon>
        <taxon>Amphibia</taxon>
        <taxon>Batrachia</taxon>
        <taxon>Anura</taxon>
        <taxon>Pipoidea</taxon>
        <taxon>Pipidae</taxon>
        <taxon>Xenopodinae</taxon>
        <taxon>Xenopus</taxon>
        <taxon>Silurana</taxon>
    </lineage>
</organism>
<dbReference type="GeneTree" id="ENSGT00390000000087"/>